<organism evidence="1 2">
    <name type="scientific">Novosphingobium kalidii</name>
    <dbReference type="NCBI Taxonomy" id="3230299"/>
    <lineage>
        <taxon>Bacteria</taxon>
        <taxon>Pseudomonadati</taxon>
        <taxon>Pseudomonadota</taxon>
        <taxon>Alphaproteobacteria</taxon>
        <taxon>Sphingomonadales</taxon>
        <taxon>Sphingomonadaceae</taxon>
        <taxon>Novosphingobium</taxon>
    </lineage>
</organism>
<dbReference type="Pfam" id="PF13469">
    <property type="entry name" value="Sulfotransfer_3"/>
    <property type="match status" value="1"/>
</dbReference>
<dbReference type="Gene3D" id="3.40.50.300">
    <property type="entry name" value="P-loop containing nucleotide triphosphate hydrolases"/>
    <property type="match status" value="1"/>
</dbReference>
<evidence type="ECO:0000313" key="1">
    <source>
        <dbReference type="EMBL" id="MET1756696.1"/>
    </source>
</evidence>
<dbReference type="Proteomes" id="UP001548713">
    <property type="component" value="Unassembled WGS sequence"/>
</dbReference>
<protein>
    <submittedName>
        <fullName evidence="1">Sulfotransferase</fullName>
    </submittedName>
</protein>
<gene>
    <name evidence="1" type="ORF">ABVV53_14725</name>
</gene>
<sequence>MSKALTSQSALSAASAVAGENAPVKVIYIAGYGRSGTTLLDIALAQAPDVMGAGELTTLARHVWTNREFCACGTAVPECDVWHRIVEGWGPSRTNSSLLEYRRRQLWREALLGPGRFLDRLRRSASSSFARETLQLFQQVAEVTGKPIIVDSSKLPGRGFVLADIPGIELYVLHVVRDARGVVWSLRKPYKRDLANGVQRDLHPKPLLYAALRWASVNLAAERLCRRVGADRSLRVRYEDFVAAPEETVARVLSLVRGAPVEQPVLPASGALKPSHQMAGSRHRMQSSIRVREDGSWEQAMPTEQQRRVARLCDSLMRRYGYPGQSA</sequence>
<dbReference type="PANTHER" id="PTHR10704">
    <property type="entry name" value="CARBOHYDRATE SULFOTRANSFERASE"/>
    <property type="match status" value="1"/>
</dbReference>
<evidence type="ECO:0000313" key="2">
    <source>
        <dbReference type="Proteomes" id="UP001548713"/>
    </source>
</evidence>
<comment type="caution">
    <text evidence="1">The sequence shown here is derived from an EMBL/GenBank/DDBJ whole genome shotgun (WGS) entry which is preliminary data.</text>
</comment>
<dbReference type="EMBL" id="JBEWLY010000023">
    <property type="protein sequence ID" value="MET1756696.1"/>
    <property type="molecule type" value="Genomic_DNA"/>
</dbReference>
<accession>A0ABV2D492</accession>
<dbReference type="InterPro" id="IPR051135">
    <property type="entry name" value="Gal/GlcNAc/GalNAc_ST"/>
</dbReference>
<dbReference type="InterPro" id="IPR027417">
    <property type="entry name" value="P-loop_NTPase"/>
</dbReference>
<proteinExistence type="predicted"/>
<keyword evidence="2" id="KW-1185">Reference proteome</keyword>
<dbReference type="SUPFAM" id="SSF52540">
    <property type="entry name" value="P-loop containing nucleoside triphosphate hydrolases"/>
    <property type="match status" value="1"/>
</dbReference>
<name>A0ABV2D492_9SPHN</name>
<dbReference type="RefSeq" id="WP_353985185.1">
    <property type="nucleotide sequence ID" value="NZ_JBEWLY010000023.1"/>
</dbReference>
<reference evidence="1 2" key="1">
    <citation type="submission" date="2024-07" db="EMBL/GenBank/DDBJ databases">
        <title>Novosphingobium kalidii RD2P27.</title>
        <authorList>
            <person name="Sun J.-Q."/>
        </authorList>
    </citation>
    <scope>NUCLEOTIDE SEQUENCE [LARGE SCALE GENOMIC DNA]</scope>
    <source>
        <strain evidence="1 2">RD2P27</strain>
    </source>
</reference>
<dbReference type="PANTHER" id="PTHR10704:SF44">
    <property type="entry name" value="LD35051P-RELATED"/>
    <property type="match status" value="1"/>
</dbReference>